<dbReference type="AlphaFoldDB" id="A0A0F2M1M3"/>
<name>A0A0F2M1M3_SPOSC</name>
<evidence type="ECO:0000256" key="1">
    <source>
        <dbReference type="SAM" id="MobiDB-lite"/>
    </source>
</evidence>
<dbReference type="KEGG" id="ssck:SPSK_10604"/>
<protein>
    <submittedName>
        <fullName evidence="2">Uncharacterized protein</fullName>
    </submittedName>
</protein>
<gene>
    <name evidence="2" type="ORF">SPSK_10604</name>
</gene>
<sequence length="77" mass="7428">MSGIQPGEAEPGTGSGGDGEFGPVACSREAEPGTGAGATAADLGMGRGEAGGEGGTGPVGRNVICLLGRIVRLWQLC</sequence>
<evidence type="ECO:0000313" key="3">
    <source>
        <dbReference type="Proteomes" id="UP000033710"/>
    </source>
</evidence>
<dbReference type="GeneID" id="27672224"/>
<dbReference type="RefSeq" id="XP_016586274.1">
    <property type="nucleotide sequence ID" value="XM_016736947.1"/>
</dbReference>
<organism evidence="2 3">
    <name type="scientific">Sporothrix schenckii 1099-18</name>
    <dbReference type="NCBI Taxonomy" id="1397361"/>
    <lineage>
        <taxon>Eukaryota</taxon>
        <taxon>Fungi</taxon>
        <taxon>Dikarya</taxon>
        <taxon>Ascomycota</taxon>
        <taxon>Pezizomycotina</taxon>
        <taxon>Sordariomycetes</taxon>
        <taxon>Sordariomycetidae</taxon>
        <taxon>Ophiostomatales</taxon>
        <taxon>Ophiostomataceae</taxon>
        <taxon>Sporothrix</taxon>
    </lineage>
</organism>
<comment type="caution">
    <text evidence="2">The sequence shown here is derived from an EMBL/GenBank/DDBJ whole genome shotgun (WGS) entry which is preliminary data.</text>
</comment>
<reference evidence="2 3" key="2">
    <citation type="journal article" date="2015" name="Eukaryot. Cell">
        <title>Asexual propagation of a virulent clone complex in a human and feline outbreak of sporotrichosis.</title>
        <authorList>
            <person name="Teixeira Mde M."/>
            <person name="Rodrigues A.M."/>
            <person name="Tsui C.K."/>
            <person name="de Almeida L.G."/>
            <person name="Van Diepeningen A.D."/>
            <person name="van den Ende B.G."/>
            <person name="Fernandes G.F."/>
            <person name="Kano R."/>
            <person name="Hamelin R.C."/>
            <person name="Lopes-Bezerra L.M."/>
            <person name="Vasconcelos A.T."/>
            <person name="de Hoog S."/>
            <person name="de Camargo Z.P."/>
            <person name="Felipe M.S."/>
        </authorList>
    </citation>
    <scope>NUCLEOTIDE SEQUENCE [LARGE SCALE GENOMIC DNA]</scope>
    <source>
        <strain evidence="2 3">1099-18</strain>
    </source>
</reference>
<feature type="compositionally biased region" description="Gly residues" evidence="1">
    <location>
        <begin position="45"/>
        <end position="58"/>
    </location>
</feature>
<evidence type="ECO:0000313" key="2">
    <source>
        <dbReference type="EMBL" id="KJR83598.1"/>
    </source>
</evidence>
<accession>A0A0F2M1M3</accession>
<proteinExistence type="predicted"/>
<reference evidence="2 3" key="1">
    <citation type="journal article" date="2014" name="BMC Genomics">
        <title>Comparative genomics of the major fungal agents of human and animal Sporotrichosis: Sporothrix schenckii and Sporothrix brasiliensis.</title>
        <authorList>
            <person name="Teixeira M.M."/>
            <person name="de Almeida L.G."/>
            <person name="Kubitschek-Barreira P."/>
            <person name="Alves F.L."/>
            <person name="Kioshima E.S."/>
            <person name="Abadio A.K."/>
            <person name="Fernandes L."/>
            <person name="Derengowski L.S."/>
            <person name="Ferreira K.S."/>
            <person name="Souza R.C."/>
            <person name="Ruiz J.C."/>
            <person name="de Andrade N.C."/>
            <person name="Paes H.C."/>
            <person name="Nicola A.M."/>
            <person name="Albuquerque P."/>
            <person name="Gerber A.L."/>
            <person name="Martins V.P."/>
            <person name="Peconick L.D."/>
            <person name="Neto A.V."/>
            <person name="Chaucanez C.B."/>
            <person name="Silva P.A."/>
            <person name="Cunha O.L."/>
            <person name="de Oliveira F.F."/>
            <person name="dos Santos T.C."/>
            <person name="Barros A.L."/>
            <person name="Soares M.A."/>
            <person name="de Oliveira L.M."/>
            <person name="Marini M.M."/>
            <person name="Villalobos-Duno H."/>
            <person name="Cunha M.M."/>
            <person name="de Hoog S."/>
            <person name="da Silveira J.F."/>
            <person name="Henrissat B."/>
            <person name="Nino-Vega G.A."/>
            <person name="Cisalpino P.S."/>
            <person name="Mora-Montes H.M."/>
            <person name="Almeida S.R."/>
            <person name="Stajich J.E."/>
            <person name="Lopes-Bezerra L.M."/>
            <person name="Vasconcelos A.T."/>
            <person name="Felipe M.S."/>
        </authorList>
    </citation>
    <scope>NUCLEOTIDE SEQUENCE [LARGE SCALE GENOMIC DNA]</scope>
    <source>
        <strain evidence="2 3">1099-18</strain>
    </source>
</reference>
<dbReference type="EMBL" id="AXCR01000010">
    <property type="protein sequence ID" value="KJR83598.1"/>
    <property type="molecule type" value="Genomic_DNA"/>
</dbReference>
<feature type="region of interest" description="Disordered" evidence="1">
    <location>
        <begin position="1"/>
        <end position="61"/>
    </location>
</feature>
<dbReference type="Proteomes" id="UP000033710">
    <property type="component" value="Unassembled WGS sequence"/>
</dbReference>
<dbReference type="VEuPathDB" id="FungiDB:SPSK_10604"/>